<dbReference type="PANTHER" id="PTHR22914:SF16">
    <property type="entry name" value="CHITIN SYNTHASE 3"/>
    <property type="match status" value="1"/>
</dbReference>
<keyword evidence="3" id="KW-1003">Cell membrane</keyword>
<feature type="compositionally biased region" description="Polar residues" evidence="10">
    <location>
        <begin position="74"/>
        <end position="100"/>
    </location>
</feature>
<dbReference type="GO" id="GO:0004100">
    <property type="term" value="F:chitin synthase activity"/>
    <property type="evidence" value="ECO:0007669"/>
    <property type="project" value="UniProtKB-EC"/>
</dbReference>
<keyword evidence="6 11" id="KW-0812">Transmembrane</keyword>
<keyword evidence="14" id="KW-1185">Reference proteome</keyword>
<dbReference type="AlphaFoldDB" id="A0A2T9ZDI3"/>
<evidence type="ECO:0000256" key="1">
    <source>
        <dbReference type="ARBA" id="ARBA00004651"/>
    </source>
</evidence>
<accession>A0A2T9ZDI3</accession>
<evidence type="ECO:0000256" key="9">
    <source>
        <dbReference type="ARBA" id="ARBA00023180"/>
    </source>
</evidence>
<keyword evidence="4" id="KW-0328">Glycosyltransferase</keyword>
<evidence type="ECO:0000256" key="4">
    <source>
        <dbReference type="ARBA" id="ARBA00022676"/>
    </source>
</evidence>
<feature type="region of interest" description="Disordered" evidence="10">
    <location>
        <begin position="1"/>
        <end position="124"/>
    </location>
</feature>
<evidence type="ECO:0000256" key="3">
    <source>
        <dbReference type="ARBA" id="ARBA00022475"/>
    </source>
</evidence>
<comment type="subcellular location">
    <subcellularLocation>
        <location evidence="1">Cell membrane</location>
        <topology evidence="1">Multi-pass membrane protein</topology>
    </subcellularLocation>
</comment>
<dbReference type="EC" id="2.4.1.16" evidence="2"/>
<dbReference type="OrthoDB" id="370884at2759"/>
<reference evidence="13 14" key="1">
    <citation type="journal article" date="2018" name="MBio">
        <title>Comparative Genomics Reveals the Core Gene Toolbox for the Fungus-Insect Symbiosis.</title>
        <authorList>
            <person name="Wang Y."/>
            <person name="Stata M."/>
            <person name="Wang W."/>
            <person name="Stajich J.E."/>
            <person name="White M.M."/>
            <person name="Moncalvo J.M."/>
        </authorList>
    </citation>
    <scope>NUCLEOTIDE SEQUENCE [LARGE SCALE GENOMIC DNA]</scope>
    <source>
        <strain evidence="13 14">SC-DP-2</strain>
    </source>
</reference>
<evidence type="ECO:0000256" key="5">
    <source>
        <dbReference type="ARBA" id="ARBA00022679"/>
    </source>
</evidence>
<keyword evidence="8 11" id="KW-0472">Membrane</keyword>
<dbReference type="PANTHER" id="PTHR22914">
    <property type="entry name" value="CHITIN SYNTHASE"/>
    <property type="match status" value="1"/>
</dbReference>
<feature type="compositionally biased region" description="Basic residues" evidence="10">
    <location>
        <begin position="102"/>
        <end position="118"/>
    </location>
</feature>
<feature type="transmembrane region" description="Helical" evidence="11">
    <location>
        <begin position="965"/>
        <end position="987"/>
    </location>
</feature>
<dbReference type="CDD" id="cd04190">
    <property type="entry name" value="Chitin_synth_C"/>
    <property type="match status" value="1"/>
</dbReference>
<keyword evidence="7 11" id="KW-1133">Transmembrane helix</keyword>
<dbReference type="InterPro" id="IPR029044">
    <property type="entry name" value="Nucleotide-diphossugar_trans"/>
</dbReference>
<keyword evidence="5" id="KW-0808">Transferase</keyword>
<name>A0A2T9ZDI3_9FUNG</name>
<dbReference type="InterPro" id="IPR004835">
    <property type="entry name" value="Chitin_synth"/>
</dbReference>
<evidence type="ECO:0000256" key="11">
    <source>
        <dbReference type="SAM" id="Phobius"/>
    </source>
</evidence>
<feature type="compositionally biased region" description="Basic and acidic residues" evidence="10">
    <location>
        <begin position="53"/>
        <end position="73"/>
    </location>
</feature>
<feature type="compositionally biased region" description="Low complexity" evidence="10">
    <location>
        <begin position="18"/>
        <end position="28"/>
    </location>
</feature>
<evidence type="ECO:0000256" key="2">
    <source>
        <dbReference type="ARBA" id="ARBA00012543"/>
    </source>
</evidence>
<dbReference type="STRING" id="133381.A0A2T9ZDI3"/>
<keyword evidence="9" id="KW-0325">Glycoprotein</keyword>
<protein>
    <recommendedName>
        <fullName evidence="2">chitin synthase</fullName>
        <ecNumber evidence="2">2.4.1.16</ecNumber>
    </recommendedName>
</protein>
<feature type="region of interest" description="Disordered" evidence="10">
    <location>
        <begin position="498"/>
        <end position="528"/>
    </location>
</feature>
<feature type="domain" description="Chitin synthase 4-like" evidence="12">
    <location>
        <begin position="315"/>
        <end position="390"/>
    </location>
</feature>
<proteinExistence type="predicted"/>
<feature type="transmembrane region" description="Helical" evidence="11">
    <location>
        <begin position="164"/>
        <end position="184"/>
    </location>
</feature>
<gene>
    <name evidence="13" type="ORF">BB560_002876</name>
</gene>
<evidence type="ECO:0000256" key="7">
    <source>
        <dbReference type="ARBA" id="ARBA00022989"/>
    </source>
</evidence>
<organism evidence="13 14">
    <name type="scientific">Smittium megazygosporum</name>
    <dbReference type="NCBI Taxonomy" id="133381"/>
    <lineage>
        <taxon>Eukaryota</taxon>
        <taxon>Fungi</taxon>
        <taxon>Fungi incertae sedis</taxon>
        <taxon>Zoopagomycota</taxon>
        <taxon>Kickxellomycotina</taxon>
        <taxon>Harpellomycetes</taxon>
        <taxon>Harpellales</taxon>
        <taxon>Legeriomycetaceae</taxon>
        <taxon>Smittium</taxon>
    </lineage>
</organism>
<feature type="transmembrane region" description="Helical" evidence="11">
    <location>
        <begin position="993"/>
        <end position="1012"/>
    </location>
</feature>
<dbReference type="Pfam" id="PF03142">
    <property type="entry name" value="Chitin_synth_2"/>
    <property type="match status" value="1"/>
</dbReference>
<sequence length="1265" mass="142275">MSNRNQDFYHQQGYPEYTNNQNQNSTSPNDDRYYSHVLPGVNDDNFINNDQHNSFDPEHERRRARDAKREQRMQRTLQAQDSSPNEKTNTTSQDLKQSSPTKKSKDKRLTKSKHKKRSRTPDGEHKRSFWSFFSRVVTFWAPNSLIRCFGLTNKESMEAWREKIALVFIIVIICGIVGFLTFGLQQVLCKPQDRIHFDSVSDNQVVVNGYAYQVTDFLHPPSALTGNTPNSILSPPASAGKLDLSLMFQNPNSHCKKVLTYANGYADSQGNVVSVFPCVPVTIGQTNPISSNAGAFCHNTASSRATLSRIRHKTVYYTLNDIKKRTGYVIYNSAVLDLNRLNWIVNQVNVPERLKQAISVYVPNNDISLYLVILNSNYGKCLTELVKVGYIDTKSFGCIVSDIIMYVSLIVILSAVFSKFFMAVYFGWFMSRRLGANSYETPEQRARRLDDIENWADINNHYGNERIVPKYTVANKGVDAFKKNKSFFPTTSRYSHVMPGASPGTRDYSFPSKKSKSRGKPGHRHHSYFGVNDTSASLGSHIYSNPNFNPTSFGNSKSNQSLTYSDADVPNEVSPYDANLPDTDLEYLYTMLLVTCYSEGAHGIRTTLDSLVLTDYPDKYKCLFVICDGLITGEGESLSTPDICLSMMQDFVIPPDKIQAFSYVSIATGSKRHNMAKLYAGYYSPGENCDLAAKNRKVPMVLIVKCGTPSEESERKPGNRGKRDSQIIVMSFLQRAMFDERMSRLEYEMFNAIWNITGVTPDNFEVVLMVDADTKVYPDSLGKMVSVMANDNMVMGLCGETKIANKRDSYVSMIQVFEYYISHHLSKAFESVFGGVTCLPGCFCMYRIKTPKGSHGYWVPILANPDIVDRYSENIVDSLHKKNLLLLGEDRYLSTLMLKTFPKRKMIFVPSAVCKTIVPSDFKTLLSQRRRWMNSTVHNLLELVQVNDLCGTFCLSMQFIIFMELVGTVVLPAAILFTIYLIVISFVTKPVPVIPLVLLAIILGLPAVLISLTSRKLVYVGWMFVYLSGLIIWNLVLPVYAYWHFDDFSWGETRKVEGEGKGAGHGAAEGEFDSSNIVMKRWCDFESEKRHYTEMLLAANPSIMNNPRFSQAGSIAFGAQPSLSRASPASRGGSWLETHREDRGTMGHVFQAPDDQLAEVDASELYKNIHQLGYQVPAQAPRSSSYGNFDAGHHHQGSNSTSNIHAQYANGFAQQYGLQQNSSSERVMDGASFPQGMESSIPLDDLSEGFDNVEPSLLLHNRKKK</sequence>
<dbReference type="Proteomes" id="UP000245609">
    <property type="component" value="Unassembled WGS sequence"/>
</dbReference>
<dbReference type="EMBL" id="MBFS01000364">
    <property type="protein sequence ID" value="PVV02664.1"/>
    <property type="molecule type" value="Genomic_DNA"/>
</dbReference>
<feature type="compositionally biased region" description="Basic residues" evidence="10">
    <location>
        <begin position="513"/>
        <end position="527"/>
    </location>
</feature>
<evidence type="ECO:0000313" key="13">
    <source>
        <dbReference type="EMBL" id="PVV02664.1"/>
    </source>
</evidence>
<dbReference type="InterPro" id="IPR054295">
    <property type="entry name" value="CHS4-like_dom"/>
</dbReference>
<dbReference type="GO" id="GO:0005886">
    <property type="term" value="C:plasma membrane"/>
    <property type="evidence" value="ECO:0007669"/>
    <property type="project" value="UniProtKB-SubCell"/>
</dbReference>
<feature type="transmembrane region" description="Helical" evidence="11">
    <location>
        <begin position="403"/>
        <end position="428"/>
    </location>
</feature>
<evidence type="ECO:0000256" key="6">
    <source>
        <dbReference type="ARBA" id="ARBA00022692"/>
    </source>
</evidence>
<dbReference type="Pfam" id="PF22997">
    <property type="entry name" value="CHS4"/>
    <property type="match status" value="1"/>
</dbReference>
<evidence type="ECO:0000313" key="14">
    <source>
        <dbReference type="Proteomes" id="UP000245609"/>
    </source>
</evidence>
<feature type="transmembrane region" description="Helical" evidence="11">
    <location>
        <begin position="1019"/>
        <end position="1043"/>
    </location>
</feature>
<evidence type="ECO:0000259" key="12">
    <source>
        <dbReference type="Pfam" id="PF22997"/>
    </source>
</evidence>
<dbReference type="SUPFAM" id="SSF53448">
    <property type="entry name" value="Nucleotide-diphospho-sugar transferases"/>
    <property type="match status" value="1"/>
</dbReference>
<comment type="caution">
    <text evidence="13">The sequence shown here is derived from an EMBL/GenBank/DDBJ whole genome shotgun (WGS) entry which is preliminary data.</text>
</comment>
<evidence type="ECO:0000256" key="10">
    <source>
        <dbReference type="SAM" id="MobiDB-lite"/>
    </source>
</evidence>
<dbReference type="GO" id="GO:0006031">
    <property type="term" value="P:chitin biosynthetic process"/>
    <property type="evidence" value="ECO:0007669"/>
    <property type="project" value="TreeGrafter"/>
</dbReference>
<evidence type="ECO:0000256" key="8">
    <source>
        <dbReference type="ARBA" id="ARBA00023136"/>
    </source>
</evidence>
<dbReference type="GO" id="GO:0030428">
    <property type="term" value="C:cell septum"/>
    <property type="evidence" value="ECO:0007669"/>
    <property type="project" value="TreeGrafter"/>
</dbReference>